<dbReference type="Gene3D" id="3.20.20.80">
    <property type="entry name" value="Glycosidases"/>
    <property type="match status" value="1"/>
</dbReference>
<evidence type="ECO:0000256" key="5">
    <source>
        <dbReference type="ARBA" id="ARBA00023277"/>
    </source>
</evidence>
<evidence type="ECO:0000256" key="9">
    <source>
        <dbReference type="RuleBase" id="RU004453"/>
    </source>
</evidence>
<dbReference type="InterPro" id="IPR050542">
    <property type="entry name" value="Glycosyl_Hydrlase18_Chitinase"/>
</dbReference>
<dbReference type="GO" id="GO:0005576">
    <property type="term" value="C:extracellular region"/>
    <property type="evidence" value="ECO:0007669"/>
    <property type="project" value="TreeGrafter"/>
</dbReference>
<evidence type="ECO:0000256" key="1">
    <source>
        <dbReference type="ARBA" id="ARBA00000822"/>
    </source>
</evidence>
<dbReference type="OrthoDB" id="3012298at2759"/>
<comment type="catalytic activity">
    <reaction evidence="1">
        <text>Random endo-hydrolysis of N-acetyl-beta-D-glucosaminide (1-&gt;4)-beta-linkages in chitin and chitodextrins.</text>
        <dbReference type="EC" id="3.2.1.14"/>
    </reaction>
</comment>
<dbReference type="SUPFAM" id="SSF51445">
    <property type="entry name" value="(Trans)glycosidases"/>
    <property type="match status" value="1"/>
</dbReference>
<dbReference type="GO" id="GO:0000272">
    <property type="term" value="P:polysaccharide catabolic process"/>
    <property type="evidence" value="ECO:0007669"/>
    <property type="project" value="UniProtKB-KW"/>
</dbReference>
<dbReference type="Proteomes" id="UP000053593">
    <property type="component" value="Unassembled WGS sequence"/>
</dbReference>
<sequence length="287" mass="31781">PPASPSPVHRVVVYYQTQYEDKKYISPTPLISLASHLIISAFHLNDNKTIHLNDVPPDDASLIPMWRDIARMQGNGVKAMGMLGGAAKGSYKNLSKDFDTYYKLLSSCISNYRLDGIDLDIEESETLADVVKLIQNLRADFGADFIITLAPVASALKGGPDPFSGFKYSDLEKGYGNQIDWYNVQFYSGFGTMSNTTDYTDIVQKCPLDPSRIVAGTLTNSDDGSGFVPLDEIKTTVNKLLQMYGHQFGGVTGWEYYNSMPDLQDPWTWAAAMKAAMDNWKEVLAAQ</sequence>
<evidence type="ECO:0000256" key="4">
    <source>
        <dbReference type="ARBA" id="ARBA00023024"/>
    </source>
</evidence>
<proteinExistence type="inferred from homology"/>
<keyword evidence="4" id="KW-0146">Chitin degradation</keyword>
<evidence type="ECO:0000256" key="3">
    <source>
        <dbReference type="ARBA" id="ARBA00022801"/>
    </source>
</evidence>
<dbReference type="EC" id="3.2.1.14" evidence="2"/>
<dbReference type="PROSITE" id="PS51910">
    <property type="entry name" value="GH18_2"/>
    <property type="match status" value="1"/>
</dbReference>
<accession>A0A0D0BTN7</accession>
<evidence type="ECO:0000313" key="12">
    <source>
        <dbReference type="Proteomes" id="UP000053593"/>
    </source>
</evidence>
<feature type="non-terminal residue" evidence="11">
    <location>
        <position position="287"/>
    </location>
</feature>
<name>A0A0D0BTN7_9AGAR</name>
<feature type="non-terminal residue" evidence="11">
    <location>
        <position position="1"/>
    </location>
</feature>
<protein>
    <recommendedName>
        <fullName evidence="2">chitinase</fullName>
        <ecNumber evidence="2">3.2.1.14</ecNumber>
    </recommendedName>
</protein>
<dbReference type="HOGENOM" id="CLU_060983_1_0_1"/>
<dbReference type="AlphaFoldDB" id="A0A0D0BTN7"/>
<feature type="domain" description="GH18" evidence="10">
    <location>
        <begin position="9"/>
        <end position="280"/>
    </location>
</feature>
<evidence type="ECO:0000256" key="8">
    <source>
        <dbReference type="RuleBase" id="RU000489"/>
    </source>
</evidence>
<evidence type="ECO:0000256" key="7">
    <source>
        <dbReference type="ARBA" id="ARBA00023326"/>
    </source>
</evidence>
<dbReference type="InterPro" id="IPR017853">
    <property type="entry name" value="GH"/>
</dbReference>
<gene>
    <name evidence="11" type="ORF">GYMLUDRAFT_1027134</name>
</gene>
<comment type="similarity">
    <text evidence="9">Belongs to the glycosyl hydrolase 18 family.</text>
</comment>
<dbReference type="Pfam" id="PF00704">
    <property type="entry name" value="Glyco_hydro_18"/>
    <property type="match status" value="1"/>
</dbReference>
<dbReference type="GO" id="GO:0006032">
    <property type="term" value="P:chitin catabolic process"/>
    <property type="evidence" value="ECO:0007669"/>
    <property type="project" value="UniProtKB-KW"/>
</dbReference>
<reference evidence="11 12" key="1">
    <citation type="submission" date="2014-04" db="EMBL/GenBank/DDBJ databases">
        <title>Evolutionary Origins and Diversification of the Mycorrhizal Mutualists.</title>
        <authorList>
            <consortium name="DOE Joint Genome Institute"/>
            <consortium name="Mycorrhizal Genomics Consortium"/>
            <person name="Kohler A."/>
            <person name="Kuo A."/>
            <person name="Nagy L.G."/>
            <person name="Floudas D."/>
            <person name="Copeland A."/>
            <person name="Barry K.W."/>
            <person name="Cichocki N."/>
            <person name="Veneault-Fourrey C."/>
            <person name="LaButti K."/>
            <person name="Lindquist E.A."/>
            <person name="Lipzen A."/>
            <person name="Lundell T."/>
            <person name="Morin E."/>
            <person name="Murat C."/>
            <person name="Riley R."/>
            <person name="Ohm R."/>
            <person name="Sun H."/>
            <person name="Tunlid A."/>
            <person name="Henrissat B."/>
            <person name="Grigoriev I.V."/>
            <person name="Hibbett D.S."/>
            <person name="Martin F."/>
        </authorList>
    </citation>
    <scope>NUCLEOTIDE SEQUENCE [LARGE SCALE GENOMIC DNA]</scope>
    <source>
        <strain evidence="11 12">FD-317 M1</strain>
    </source>
</reference>
<keyword evidence="5" id="KW-0119">Carbohydrate metabolism</keyword>
<dbReference type="PANTHER" id="PTHR45708:SF60">
    <property type="entry name" value="III CHITINASE, PUTATIVE (AFU_ORTHOLOGUE AFUA_5G03850)-RELATED"/>
    <property type="match status" value="1"/>
</dbReference>
<dbReference type="InterPro" id="IPR001579">
    <property type="entry name" value="Glyco_hydro_18_chit_AS"/>
</dbReference>
<dbReference type="PROSITE" id="PS01095">
    <property type="entry name" value="GH18_1"/>
    <property type="match status" value="1"/>
</dbReference>
<keyword evidence="6 8" id="KW-0326">Glycosidase</keyword>
<evidence type="ECO:0000259" key="10">
    <source>
        <dbReference type="PROSITE" id="PS51910"/>
    </source>
</evidence>
<evidence type="ECO:0000313" key="11">
    <source>
        <dbReference type="EMBL" id="KIK52934.1"/>
    </source>
</evidence>
<evidence type="ECO:0000256" key="6">
    <source>
        <dbReference type="ARBA" id="ARBA00023295"/>
    </source>
</evidence>
<keyword evidence="7" id="KW-0624">Polysaccharide degradation</keyword>
<evidence type="ECO:0000256" key="2">
    <source>
        <dbReference type="ARBA" id="ARBA00012729"/>
    </source>
</evidence>
<organism evidence="11 12">
    <name type="scientific">Collybiopsis luxurians FD-317 M1</name>
    <dbReference type="NCBI Taxonomy" id="944289"/>
    <lineage>
        <taxon>Eukaryota</taxon>
        <taxon>Fungi</taxon>
        <taxon>Dikarya</taxon>
        <taxon>Basidiomycota</taxon>
        <taxon>Agaricomycotina</taxon>
        <taxon>Agaricomycetes</taxon>
        <taxon>Agaricomycetidae</taxon>
        <taxon>Agaricales</taxon>
        <taxon>Marasmiineae</taxon>
        <taxon>Omphalotaceae</taxon>
        <taxon>Collybiopsis</taxon>
        <taxon>Collybiopsis luxurians</taxon>
    </lineage>
</organism>
<dbReference type="GO" id="GO:0008843">
    <property type="term" value="F:endochitinase activity"/>
    <property type="evidence" value="ECO:0007669"/>
    <property type="project" value="UniProtKB-EC"/>
</dbReference>
<dbReference type="EMBL" id="KN834835">
    <property type="protein sequence ID" value="KIK52934.1"/>
    <property type="molecule type" value="Genomic_DNA"/>
</dbReference>
<keyword evidence="3 8" id="KW-0378">Hydrolase</keyword>
<keyword evidence="12" id="KW-1185">Reference proteome</keyword>
<dbReference type="PANTHER" id="PTHR45708">
    <property type="entry name" value="ENDOCHITINASE"/>
    <property type="match status" value="1"/>
</dbReference>
<dbReference type="InterPro" id="IPR001223">
    <property type="entry name" value="Glyco_hydro18_cat"/>
</dbReference>